<dbReference type="RefSeq" id="WP_192599666.1">
    <property type="nucleotide sequence ID" value="NZ_JADBEL010000019.1"/>
</dbReference>
<proteinExistence type="predicted"/>
<dbReference type="SUPFAM" id="SSF109854">
    <property type="entry name" value="DinB/YfiT-like putative metalloenzymes"/>
    <property type="match status" value="1"/>
</dbReference>
<gene>
    <name evidence="2" type="ORF">H4683_003101</name>
</gene>
<evidence type="ECO:0000259" key="1">
    <source>
        <dbReference type="Pfam" id="PF12867"/>
    </source>
</evidence>
<feature type="domain" description="DinB-like" evidence="1">
    <location>
        <begin position="8"/>
        <end position="155"/>
    </location>
</feature>
<evidence type="ECO:0000313" key="2">
    <source>
        <dbReference type="EMBL" id="MBE1555980.1"/>
    </source>
</evidence>
<dbReference type="Pfam" id="PF12867">
    <property type="entry name" value="DinB_2"/>
    <property type="match status" value="1"/>
</dbReference>
<name>A0A927MJR7_9BACL</name>
<protein>
    <recommendedName>
        <fullName evidence="1">DinB-like domain-containing protein</fullName>
    </recommendedName>
</protein>
<dbReference type="AlphaFoldDB" id="A0A927MJR7"/>
<comment type="caution">
    <text evidence="2">The sequence shown here is derived from an EMBL/GenBank/DDBJ whole genome shotgun (WGS) entry which is preliminary data.</text>
</comment>
<dbReference type="InterPro" id="IPR034660">
    <property type="entry name" value="DinB/YfiT-like"/>
</dbReference>
<keyword evidence="3" id="KW-1185">Reference proteome</keyword>
<sequence length="162" mass="18959">MFLESNNKVRRELFKAIEGLTDEQFNKIPSSGGWSPKQIFEHLVCMETAIAANIAKELKNPDSPKVMKKPIILSTNRIIKVEAPKYTAPTNDYKSKDEMKQELHNSRLFLLDIFESSTKDVFREKSFKHPIFGRIPLVQWFLFVGLHEKRHLKQLRQTIEME</sequence>
<reference evidence="2" key="1">
    <citation type="submission" date="2020-10" db="EMBL/GenBank/DDBJ databases">
        <title>Genomic Encyclopedia of Type Strains, Phase IV (KMG-IV): sequencing the most valuable type-strain genomes for metagenomic binning, comparative biology and taxonomic classification.</title>
        <authorList>
            <person name="Goeker M."/>
        </authorList>
    </citation>
    <scope>NUCLEOTIDE SEQUENCE</scope>
    <source>
        <strain evidence="2">DSM 13886</strain>
    </source>
</reference>
<dbReference type="InterPro" id="IPR024775">
    <property type="entry name" value="DinB-like"/>
</dbReference>
<dbReference type="Gene3D" id="1.20.120.450">
    <property type="entry name" value="dinb family like domain"/>
    <property type="match status" value="1"/>
</dbReference>
<evidence type="ECO:0000313" key="3">
    <source>
        <dbReference type="Proteomes" id="UP000658225"/>
    </source>
</evidence>
<dbReference type="Proteomes" id="UP000658225">
    <property type="component" value="Unassembled WGS sequence"/>
</dbReference>
<dbReference type="EMBL" id="JADBEL010000019">
    <property type="protein sequence ID" value="MBE1555980.1"/>
    <property type="molecule type" value="Genomic_DNA"/>
</dbReference>
<organism evidence="2 3">
    <name type="scientific">Sporosarcina limicola</name>
    <dbReference type="NCBI Taxonomy" id="34101"/>
    <lineage>
        <taxon>Bacteria</taxon>
        <taxon>Bacillati</taxon>
        <taxon>Bacillota</taxon>
        <taxon>Bacilli</taxon>
        <taxon>Bacillales</taxon>
        <taxon>Caryophanaceae</taxon>
        <taxon>Sporosarcina</taxon>
    </lineage>
</organism>
<accession>A0A927MJR7</accession>